<protein>
    <submittedName>
        <fullName evidence="1">Uncharacterized protein</fullName>
    </submittedName>
</protein>
<comment type="caution">
    <text evidence="1">The sequence shown here is derived from an EMBL/GenBank/DDBJ whole genome shotgun (WGS) entry which is preliminary data.</text>
</comment>
<organism evidence="1 2">
    <name type="scientific">candidate division WOR_3 bacterium SM23_60</name>
    <dbReference type="NCBI Taxonomy" id="1703780"/>
    <lineage>
        <taxon>Bacteria</taxon>
        <taxon>Bacteria division WOR-3</taxon>
    </lineage>
</organism>
<name>A0A0S8GKN9_UNCW3</name>
<dbReference type="AlphaFoldDB" id="A0A0S8GKN9"/>
<gene>
    <name evidence="1" type="ORF">AMJ87_01920</name>
</gene>
<sequence>MTADRTTKLALLWIAVMLTILAADKLVQTRLAFAEDKQAPNVQLIVNEPLEIMITEPVKTKIVEWSTYPSQPVKVKIDDPWPAKVEIKDEVKVTGELRLKD</sequence>
<dbReference type="Proteomes" id="UP000051096">
    <property type="component" value="Unassembled WGS sequence"/>
</dbReference>
<accession>A0A0S8GKN9</accession>
<evidence type="ECO:0000313" key="1">
    <source>
        <dbReference type="EMBL" id="KPK73305.1"/>
    </source>
</evidence>
<evidence type="ECO:0000313" key="2">
    <source>
        <dbReference type="Proteomes" id="UP000051096"/>
    </source>
</evidence>
<dbReference type="EMBL" id="LJUO01000011">
    <property type="protein sequence ID" value="KPK73305.1"/>
    <property type="molecule type" value="Genomic_DNA"/>
</dbReference>
<proteinExistence type="predicted"/>
<reference evidence="1 2" key="1">
    <citation type="journal article" date="2015" name="Microbiome">
        <title>Genomic resolution of linkages in carbon, nitrogen, and sulfur cycling among widespread estuary sediment bacteria.</title>
        <authorList>
            <person name="Baker B.J."/>
            <person name="Lazar C.S."/>
            <person name="Teske A.P."/>
            <person name="Dick G.J."/>
        </authorList>
    </citation>
    <scope>NUCLEOTIDE SEQUENCE [LARGE SCALE GENOMIC DNA]</scope>
    <source>
        <strain evidence="1">SM23_60</strain>
    </source>
</reference>